<feature type="non-terminal residue" evidence="2">
    <location>
        <position position="152"/>
    </location>
</feature>
<feature type="non-terminal residue" evidence="2">
    <location>
        <position position="1"/>
    </location>
</feature>
<sequence>ADNKGNEGEGLDPEMANHGNLIYITFEDGVKPRTSAFSAGKQPASTVESFEPTTNTSSSSALNVKQEAVNDYREKQSGFIKRGRDPKFDTDAKVSYIDQNLKDIYETTENTCNETDIESQYDDNTSVASILSLSRGISTNSTNQSTTSTIPT</sequence>
<organism evidence="2 3">
    <name type="scientific">Ambispora gerdemannii</name>
    <dbReference type="NCBI Taxonomy" id="144530"/>
    <lineage>
        <taxon>Eukaryota</taxon>
        <taxon>Fungi</taxon>
        <taxon>Fungi incertae sedis</taxon>
        <taxon>Mucoromycota</taxon>
        <taxon>Glomeromycotina</taxon>
        <taxon>Glomeromycetes</taxon>
        <taxon>Archaeosporales</taxon>
        <taxon>Ambisporaceae</taxon>
        <taxon>Ambispora</taxon>
    </lineage>
</organism>
<reference evidence="2" key="1">
    <citation type="submission" date="2021-06" db="EMBL/GenBank/DDBJ databases">
        <authorList>
            <person name="Kallberg Y."/>
            <person name="Tangrot J."/>
            <person name="Rosling A."/>
        </authorList>
    </citation>
    <scope>NUCLEOTIDE SEQUENCE</scope>
    <source>
        <strain evidence="2">MT106</strain>
    </source>
</reference>
<evidence type="ECO:0000313" key="3">
    <source>
        <dbReference type="Proteomes" id="UP000789831"/>
    </source>
</evidence>
<accession>A0A9N9EN03</accession>
<evidence type="ECO:0000256" key="1">
    <source>
        <dbReference type="SAM" id="MobiDB-lite"/>
    </source>
</evidence>
<dbReference type="Proteomes" id="UP000789831">
    <property type="component" value="Unassembled WGS sequence"/>
</dbReference>
<name>A0A9N9EN03_9GLOM</name>
<proteinExistence type="predicted"/>
<dbReference type="OrthoDB" id="10251089at2759"/>
<comment type="caution">
    <text evidence="2">The sequence shown here is derived from an EMBL/GenBank/DDBJ whole genome shotgun (WGS) entry which is preliminary data.</text>
</comment>
<feature type="region of interest" description="Disordered" evidence="1">
    <location>
        <begin position="34"/>
        <end position="62"/>
    </location>
</feature>
<gene>
    <name evidence="2" type="ORF">AGERDE_LOCUS12789</name>
</gene>
<protein>
    <submittedName>
        <fullName evidence="2">9183_t:CDS:1</fullName>
    </submittedName>
</protein>
<keyword evidence="3" id="KW-1185">Reference proteome</keyword>
<dbReference type="EMBL" id="CAJVPL010011320">
    <property type="protein sequence ID" value="CAG8683780.1"/>
    <property type="molecule type" value="Genomic_DNA"/>
</dbReference>
<dbReference type="AlphaFoldDB" id="A0A9N9EN03"/>
<evidence type="ECO:0000313" key="2">
    <source>
        <dbReference type="EMBL" id="CAG8683780.1"/>
    </source>
</evidence>
<feature type="compositionally biased region" description="Polar residues" evidence="1">
    <location>
        <begin position="43"/>
        <end position="62"/>
    </location>
</feature>